<evidence type="ECO:0000313" key="6">
    <source>
        <dbReference type="EMBL" id="VDM89581.1"/>
    </source>
</evidence>
<sequence>MTGTDAGKRPSDPAVTENEPYDVQHRVRRVDGGFFSATADAGELAGITTANAVAELAELGFIDAYEVGRGGYGVVYRCVQTELGRVVAVKTLTADVADLGPRFLREEQAMARLTAHPNIVPVLQVGQTASGLPFLVMPFCGHGCVQQRIERYGVLAVEEVLRIGVKIAGALESAHRVGVVHRDVKPANVLLTDYGEPALCDFGIARTEAGFQTAPGVFVGSPAYSAPELLAGEPPSAASDVYALGASLFAGLTGHAAFERRNGEQVVAQFLRIASEPIPDLRGSNIPADVAEVVNAAMSREPGDRPSAQELGELIQRAQAEHGLAVDAMALPGADGAERSRSARRGPTGTRSGAEGRGPGRVPVLPARLVGRRDELAQLRKSLYGSRLVTVTGMGGVGKTTLATAAAGQLRAEFSDQVWLVELAELADGDILAEVALAALGVCDQTGAPPTDVLVDFLGHGMTLLVIDNCEQIIDAVAKLVDTLLHHCPQLHILATSREVLDVDGESVLPLMPLPVPEPDADSTLGSLARYDAVELFVARARAGVPEFRLTQANAATVARVCARLDGLPLAIELAAARLRALSIEQIADGLADRYHLLSRGHRGAPTRQQNLVSCVAWSHDLCTPTEQHLWATLSVFAGSFDLPAARHLSADSLTDKQCLDVMCTLVDKSILIRTENDGQVRFRLLDTLRDYGRTHLTDTEHHQLRHHHADYYHRLSAQAFSDWFGPHQIEWLNRLTAEMPNLREALQFCLTHDPATALELAANLREVWIPRGMFSEGYRWLDLALTASPPIPSPQHVRALAHIAEFANFRGNLPEATRRVTQARQLYESLADRREIAVLECTDGHMAMINGDFERARECLRRAASATEDLQSKGCAMLLLGWDSLFWGDIDNASDWFEKALAVSESHDESLQRSYVLVCNGISAWRRGEFHRAEQQLRQGLQICRALNDRWMAAQYFEALAWCAGSNEDFRRAVMLMAAANVLSPATGFPLMALFSGLHDQCEQRSRAGLDDAEYAAAWNQGSALSFHQAVVVAMGEDESNHFAGAPGNAGR</sequence>
<dbReference type="PROSITE" id="PS00108">
    <property type="entry name" value="PROTEIN_KINASE_ST"/>
    <property type="match status" value="1"/>
</dbReference>
<dbReference type="SMART" id="SM00220">
    <property type="entry name" value="S_TKc"/>
    <property type="match status" value="1"/>
</dbReference>
<dbReference type="InterPro" id="IPR000719">
    <property type="entry name" value="Prot_kinase_dom"/>
</dbReference>
<dbReference type="RefSeq" id="WP_158017420.1">
    <property type="nucleotide sequence ID" value="NZ_CBCSKE010000018.1"/>
</dbReference>
<dbReference type="GO" id="GO:0005524">
    <property type="term" value="F:ATP binding"/>
    <property type="evidence" value="ECO:0007669"/>
    <property type="project" value="UniProtKB-UniRule"/>
</dbReference>
<evidence type="ECO:0000313" key="7">
    <source>
        <dbReference type="Proteomes" id="UP000269998"/>
    </source>
</evidence>
<evidence type="ECO:0000256" key="2">
    <source>
        <dbReference type="ARBA" id="ARBA00022840"/>
    </source>
</evidence>
<dbReference type="InterPro" id="IPR011009">
    <property type="entry name" value="Kinase-like_dom_sf"/>
</dbReference>
<name>A0A3S4BXH5_9MYCO</name>
<dbReference type="PRINTS" id="PR00364">
    <property type="entry name" value="DISEASERSIST"/>
</dbReference>
<dbReference type="KEGG" id="mbai:MB901379_03159"/>
<evidence type="ECO:0000256" key="4">
    <source>
        <dbReference type="SAM" id="MobiDB-lite"/>
    </source>
</evidence>
<dbReference type="SUPFAM" id="SSF56112">
    <property type="entry name" value="Protein kinase-like (PK-like)"/>
    <property type="match status" value="1"/>
</dbReference>
<dbReference type="PROSITE" id="PS50011">
    <property type="entry name" value="PROTEIN_KINASE_DOM"/>
    <property type="match status" value="1"/>
</dbReference>
<dbReference type="SUPFAM" id="SSF48452">
    <property type="entry name" value="TPR-like"/>
    <property type="match status" value="1"/>
</dbReference>
<accession>A0A3S4BXH5</accession>
<dbReference type="GO" id="GO:0004674">
    <property type="term" value="F:protein serine/threonine kinase activity"/>
    <property type="evidence" value="ECO:0007669"/>
    <property type="project" value="UniProtKB-EC"/>
</dbReference>
<reference evidence="7" key="1">
    <citation type="submission" date="2018-02" db="EMBL/GenBank/DDBJ databases">
        <authorList>
            <person name="Seth-Smith MB H."/>
            <person name="Seth-Smith H."/>
        </authorList>
    </citation>
    <scope>NUCLEOTIDE SEQUENCE [LARGE SCALE GENOMIC DNA]</scope>
</reference>
<keyword evidence="6" id="KW-0418">Kinase</keyword>
<dbReference type="SUPFAM" id="SSF52540">
    <property type="entry name" value="P-loop containing nucleoside triphosphate hydrolases"/>
    <property type="match status" value="1"/>
</dbReference>
<dbReference type="GO" id="GO:0043531">
    <property type="term" value="F:ADP binding"/>
    <property type="evidence" value="ECO:0007669"/>
    <property type="project" value="InterPro"/>
</dbReference>
<protein>
    <submittedName>
        <fullName evidence="6">Serine/threonine-protein kinase PknK</fullName>
        <ecNumber evidence="6">2.7.11.1</ecNumber>
    </submittedName>
</protein>
<keyword evidence="1 3" id="KW-0547">Nucleotide-binding</keyword>
<dbReference type="AlphaFoldDB" id="A0A3S4BXH5"/>
<dbReference type="EC" id="2.7.11.1" evidence="6"/>
<feature type="domain" description="Protein kinase" evidence="5">
    <location>
        <begin position="61"/>
        <end position="325"/>
    </location>
</feature>
<dbReference type="PANTHER" id="PTHR47691">
    <property type="entry name" value="REGULATOR-RELATED"/>
    <property type="match status" value="1"/>
</dbReference>
<gene>
    <name evidence="6" type="primary">pknK</name>
    <name evidence="6" type="ORF">MB901379_03159</name>
</gene>
<evidence type="ECO:0000256" key="3">
    <source>
        <dbReference type="PROSITE-ProRule" id="PRU10141"/>
    </source>
</evidence>
<dbReference type="PANTHER" id="PTHR47691:SF3">
    <property type="entry name" value="HTH-TYPE TRANSCRIPTIONAL REGULATOR RV0890C-RELATED"/>
    <property type="match status" value="1"/>
</dbReference>
<dbReference type="CDD" id="cd14014">
    <property type="entry name" value="STKc_PknB_like"/>
    <property type="match status" value="1"/>
</dbReference>
<dbReference type="OrthoDB" id="136365at2"/>
<dbReference type="Proteomes" id="UP000269998">
    <property type="component" value="Chromosome"/>
</dbReference>
<dbReference type="Gene3D" id="1.10.510.10">
    <property type="entry name" value="Transferase(Phosphotransferase) domain 1"/>
    <property type="match status" value="1"/>
</dbReference>
<evidence type="ECO:0000256" key="1">
    <source>
        <dbReference type="ARBA" id="ARBA00022741"/>
    </source>
</evidence>
<dbReference type="Pfam" id="PF00931">
    <property type="entry name" value="NB-ARC"/>
    <property type="match status" value="1"/>
</dbReference>
<dbReference type="Gene3D" id="3.40.50.300">
    <property type="entry name" value="P-loop containing nucleotide triphosphate hydrolases"/>
    <property type="match status" value="1"/>
</dbReference>
<dbReference type="Pfam" id="PF00069">
    <property type="entry name" value="Pkinase"/>
    <property type="match status" value="1"/>
</dbReference>
<dbReference type="Pfam" id="PF25872">
    <property type="entry name" value="HTH_77"/>
    <property type="match status" value="1"/>
</dbReference>
<dbReference type="InterPro" id="IPR058852">
    <property type="entry name" value="HTH_77"/>
</dbReference>
<evidence type="ECO:0000259" key="5">
    <source>
        <dbReference type="PROSITE" id="PS50011"/>
    </source>
</evidence>
<dbReference type="InterPro" id="IPR027417">
    <property type="entry name" value="P-loop_NTPase"/>
</dbReference>
<dbReference type="EMBL" id="LR130759">
    <property type="protein sequence ID" value="VDM89581.1"/>
    <property type="molecule type" value="Genomic_DNA"/>
</dbReference>
<keyword evidence="2 3" id="KW-0067">ATP-binding</keyword>
<keyword evidence="7" id="KW-1185">Reference proteome</keyword>
<organism evidence="6 7">
    <name type="scientific">Mycobacterium basiliense</name>
    <dbReference type="NCBI Taxonomy" id="2094119"/>
    <lineage>
        <taxon>Bacteria</taxon>
        <taxon>Bacillati</taxon>
        <taxon>Actinomycetota</taxon>
        <taxon>Actinomycetes</taxon>
        <taxon>Mycobacteriales</taxon>
        <taxon>Mycobacteriaceae</taxon>
        <taxon>Mycobacterium</taxon>
    </lineage>
</organism>
<dbReference type="InterPro" id="IPR008271">
    <property type="entry name" value="Ser/Thr_kinase_AS"/>
</dbReference>
<dbReference type="InterPro" id="IPR011990">
    <property type="entry name" value="TPR-like_helical_dom_sf"/>
</dbReference>
<dbReference type="PROSITE" id="PS00107">
    <property type="entry name" value="PROTEIN_KINASE_ATP"/>
    <property type="match status" value="1"/>
</dbReference>
<keyword evidence="6" id="KW-0808">Transferase</keyword>
<feature type="region of interest" description="Disordered" evidence="4">
    <location>
        <begin position="332"/>
        <end position="364"/>
    </location>
</feature>
<dbReference type="InterPro" id="IPR002182">
    <property type="entry name" value="NB-ARC"/>
</dbReference>
<dbReference type="Gene3D" id="1.25.40.10">
    <property type="entry name" value="Tetratricopeptide repeat domain"/>
    <property type="match status" value="1"/>
</dbReference>
<proteinExistence type="predicted"/>
<feature type="binding site" evidence="3">
    <location>
        <position position="90"/>
    </location>
    <ligand>
        <name>ATP</name>
        <dbReference type="ChEBI" id="CHEBI:30616"/>
    </ligand>
</feature>
<dbReference type="InterPro" id="IPR017441">
    <property type="entry name" value="Protein_kinase_ATP_BS"/>
</dbReference>